<keyword evidence="19" id="KW-1185">Reference proteome</keyword>
<evidence type="ECO:0000256" key="6">
    <source>
        <dbReference type="ARBA" id="ARBA00022771"/>
    </source>
</evidence>
<feature type="compositionally biased region" description="Polar residues" evidence="15">
    <location>
        <begin position="593"/>
        <end position="603"/>
    </location>
</feature>
<evidence type="ECO:0000313" key="18">
    <source>
        <dbReference type="EMBL" id="KAK5881266.1"/>
    </source>
</evidence>
<dbReference type="GO" id="GO:0031047">
    <property type="term" value="P:regulatory ncRNA-mediated gene silencing"/>
    <property type="evidence" value="ECO:0007669"/>
    <property type="project" value="UniProtKB-KW"/>
</dbReference>
<dbReference type="InterPro" id="IPR002893">
    <property type="entry name" value="Znf_MYND"/>
</dbReference>
<dbReference type="CDD" id="cd20409">
    <property type="entry name" value="Tudor_TDRD1_rpt2"/>
    <property type="match status" value="1"/>
</dbReference>
<feature type="domain" description="Tudor" evidence="16">
    <location>
        <begin position="676"/>
        <end position="733"/>
    </location>
</feature>
<feature type="region of interest" description="Disordered" evidence="15">
    <location>
        <begin position="589"/>
        <end position="609"/>
    </location>
</feature>
<evidence type="ECO:0000256" key="1">
    <source>
        <dbReference type="ARBA" id="ARBA00004496"/>
    </source>
</evidence>
<keyword evidence="4" id="KW-0479">Metal-binding</keyword>
<dbReference type="InterPro" id="IPR047377">
    <property type="entry name" value="Tudor_TDRD1_rpt2"/>
</dbReference>
<feature type="compositionally biased region" description="Low complexity" evidence="15">
    <location>
        <begin position="1072"/>
        <end position="1083"/>
    </location>
</feature>
<evidence type="ECO:0000256" key="11">
    <source>
        <dbReference type="ARBA" id="ARBA00060128"/>
    </source>
</evidence>
<keyword evidence="9" id="KW-0943">RNA-mediated gene silencing</keyword>
<keyword evidence="2" id="KW-0217">Developmental protein</keyword>
<evidence type="ECO:0000256" key="2">
    <source>
        <dbReference type="ARBA" id="ARBA00022473"/>
    </source>
</evidence>
<sequence>MSRSFASNFVRPNLPLRKPLSSPFAPVGPRPHPPTRLQAPTMPHATPVQPLLGVVGDGPTNAPVSMDQPGILGSMPLALVVYFCNFCGQKGHFRCKRCKKTPYCSVTCQTEDWKAHRHMCKSIDPEPAKEKTQETEALPVTGDQASILESKQCDASSLERVYFKDLHMTKSIKGTDIQASVVEFYSPGKFFILAQSPELLVALQSISRELQKTYSCPSVTTYVPHVGEVCGVKFSFDMNWYRGLVQTLAADQKTAKILYIDFGNEENVPVDRIKPLAANIPPFCPCAMECRIAGVVPVTDRWSAECCLSVKRLLAGKTVTVKLEETLENGRIHAVDILLSMGKKLSTFLLEHRYAAEETVSETPTSQEINAMVSASLENFRRSSDGKDDNTWAQPPEPLTQAVGDSFSVVVTHLQSPDDIIVQKVENAGVIQDLQLKLREHGSRTPTPKNFRPAPGTVCCAQFSEDKQWYRAKILAYSSEERVCVGYLDFGNSEEVDLGHLRPISSSLLALPMQAVPCGLAGVQPVGEVWSEECLLALQRRVSNRILRMEIQRAHESKALVAMIDEASDPQANVAELLTAAGFAVPAPLPPTVSEQQAEQTPAASEPHVPPPACEPLVWSCAELPSDGQTVALLASVVENPLEFYCRINNPTDHQRLIELGAELKKHCEAKASPFEPKVGEPCCAMFPGDGEWYRALVNELAEGVSVNFVDYGYTMKVEKNHIRSITPGLLTLPFQAISCWLTGVQPLGSEWSSEALLWFQNLVDGEQLSARVLSLTEQGYGVELESRGHNVAAALISEQLAIGPGGIPKETTSDSGHQEKTQEHKETQIIVQASTPTGAKEIPTEGPTALPSEVPSFSVDWKTVELPLNDTFQPCFAAVTSPSLFYLLAPNQVDQQKLHEVMMELAVYCSNIQASLSSTVLSRPTAGAACCAQFSADNNWYRAMALDVGEKEMSVIYADYGNTEKVPFSRVLPIPARLLQLPFQITRCTLTGKEHFPAKFPEELQQMFHSLLLSGVLATVQSFDGSDNVLSLSQPPETGGGDLTAMLLEALQAQAKSLPSPTLKDDHTDGSTSPANSTAAPACPLLSTKPKAQKATENTPATPSLTMTPKASHQTPQQNKNTPAVSVNEDPVPNIIAQMEAPCKTSKTNDSQIPSCCCLNLTTKIDHLEHLVQVQLSLIQQLVGKTK</sequence>
<feature type="domain" description="Tudor" evidence="16">
    <location>
        <begin position="452"/>
        <end position="511"/>
    </location>
</feature>
<comment type="subcellular location">
    <subcellularLocation>
        <location evidence="1">Cytoplasm</location>
    </subcellularLocation>
</comment>
<keyword evidence="10" id="KW-0469">Meiosis</keyword>
<evidence type="ECO:0000256" key="8">
    <source>
        <dbReference type="ARBA" id="ARBA00022833"/>
    </source>
</evidence>
<dbReference type="Gene3D" id="2.40.50.90">
    <property type="match status" value="3"/>
</dbReference>
<dbReference type="GO" id="GO:0030154">
    <property type="term" value="P:cell differentiation"/>
    <property type="evidence" value="ECO:0007669"/>
    <property type="project" value="UniProtKB-KW"/>
</dbReference>
<evidence type="ECO:0000256" key="15">
    <source>
        <dbReference type="SAM" id="MobiDB-lite"/>
    </source>
</evidence>
<dbReference type="PROSITE" id="PS01360">
    <property type="entry name" value="ZF_MYND_1"/>
    <property type="match status" value="1"/>
</dbReference>
<reference evidence="18 19" key="1">
    <citation type="journal article" date="2023" name="Mol. Biol. Evol.">
        <title>Genomics of Secondarily Temperate Adaptation in the Only Non-Antarctic Icefish.</title>
        <authorList>
            <person name="Rivera-Colon A.G."/>
            <person name="Rayamajhi N."/>
            <person name="Minhas B.F."/>
            <person name="Madrigal G."/>
            <person name="Bilyk K.T."/>
            <person name="Yoon V."/>
            <person name="Hune M."/>
            <person name="Gregory S."/>
            <person name="Cheng C.H.C."/>
            <person name="Catchen J.M."/>
        </authorList>
    </citation>
    <scope>NUCLEOTIDE SEQUENCE [LARGE SCALE GENOMIC DNA]</scope>
    <source>
        <strain evidence="18">JC2023a</strain>
    </source>
</reference>
<evidence type="ECO:0000256" key="3">
    <source>
        <dbReference type="ARBA" id="ARBA00022490"/>
    </source>
</evidence>
<dbReference type="PANTHER" id="PTHR22948">
    <property type="entry name" value="TUDOR DOMAIN CONTAINING PROTEIN"/>
    <property type="match status" value="1"/>
</dbReference>
<dbReference type="Gene3D" id="2.30.30.140">
    <property type="match status" value="4"/>
</dbReference>
<accession>A0AAN8BAG4</accession>
<keyword evidence="8" id="KW-0862">Zinc</keyword>
<evidence type="ECO:0000256" key="14">
    <source>
        <dbReference type="PROSITE-ProRule" id="PRU00134"/>
    </source>
</evidence>
<dbReference type="SUPFAM" id="SSF144232">
    <property type="entry name" value="HIT/MYND zinc finger-like"/>
    <property type="match status" value="1"/>
</dbReference>
<evidence type="ECO:0000256" key="4">
    <source>
        <dbReference type="ARBA" id="ARBA00022723"/>
    </source>
</evidence>
<proteinExistence type="inferred from homology"/>
<dbReference type="SUPFAM" id="SSF63748">
    <property type="entry name" value="Tudor/PWWP/MBT"/>
    <property type="match status" value="4"/>
</dbReference>
<evidence type="ECO:0000256" key="7">
    <source>
        <dbReference type="ARBA" id="ARBA00022782"/>
    </source>
</evidence>
<feature type="region of interest" description="Disordered" evidence="15">
    <location>
        <begin position="1058"/>
        <end position="1126"/>
    </location>
</feature>
<feature type="compositionally biased region" description="Polar residues" evidence="15">
    <location>
        <begin position="1096"/>
        <end position="1126"/>
    </location>
</feature>
<feature type="domain" description="Tudor" evidence="16">
    <location>
        <begin position="223"/>
        <end position="283"/>
    </location>
</feature>
<evidence type="ECO:0000256" key="5">
    <source>
        <dbReference type="ARBA" id="ARBA00022737"/>
    </source>
</evidence>
<dbReference type="AlphaFoldDB" id="A0AAN8BAG4"/>
<dbReference type="FunFam" id="2.30.30.140:FF:000018">
    <property type="entry name" value="Serine/threonine-protein kinase 31"/>
    <property type="match status" value="2"/>
</dbReference>
<dbReference type="PROSITE" id="PS50304">
    <property type="entry name" value="TUDOR"/>
    <property type="match status" value="4"/>
</dbReference>
<evidence type="ECO:0000256" key="13">
    <source>
        <dbReference type="ARBA" id="ARBA00067143"/>
    </source>
</evidence>
<evidence type="ECO:0000259" key="17">
    <source>
        <dbReference type="PROSITE" id="PS50865"/>
    </source>
</evidence>
<dbReference type="Pfam" id="PF00567">
    <property type="entry name" value="TUDOR"/>
    <property type="match status" value="4"/>
</dbReference>
<feature type="compositionally biased region" description="Basic and acidic residues" evidence="15">
    <location>
        <begin position="817"/>
        <end position="828"/>
    </location>
</feature>
<dbReference type="InterPro" id="IPR035437">
    <property type="entry name" value="SNase_OB-fold_sf"/>
</dbReference>
<dbReference type="SMART" id="SM00333">
    <property type="entry name" value="TUDOR"/>
    <property type="match status" value="4"/>
</dbReference>
<evidence type="ECO:0000313" key="19">
    <source>
        <dbReference type="Proteomes" id="UP001335648"/>
    </source>
</evidence>
<dbReference type="FunFam" id="6.10.140.2220:FF:000011">
    <property type="entry name" value="Tudor domain containing 1"/>
    <property type="match status" value="1"/>
</dbReference>
<keyword evidence="6 14" id="KW-0863">Zinc-finger</keyword>
<dbReference type="GO" id="GO:0005737">
    <property type="term" value="C:cytoplasm"/>
    <property type="evidence" value="ECO:0007669"/>
    <property type="project" value="UniProtKB-SubCell"/>
</dbReference>
<dbReference type="Gene3D" id="6.10.140.2220">
    <property type="match status" value="1"/>
</dbReference>
<name>A0AAN8BAG4_9TELE</name>
<evidence type="ECO:0000256" key="12">
    <source>
        <dbReference type="ARBA" id="ARBA00060949"/>
    </source>
</evidence>
<comment type="similarity">
    <text evidence="12">Belongs to the TDRD1 family.</text>
</comment>
<evidence type="ECO:0000259" key="16">
    <source>
        <dbReference type="PROSITE" id="PS50304"/>
    </source>
</evidence>
<keyword evidence="3" id="KW-0963">Cytoplasm</keyword>
<comment type="caution">
    <text evidence="18">The sequence shown here is derived from an EMBL/GenBank/DDBJ whole genome shotgun (WGS) entry which is preliminary data.</text>
</comment>
<feature type="region of interest" description="Disordered" evidence="15">
    <location>
        <begin position="806"/>
        <end position="828"/>
    </location>
</feature>
<protein>
    <recommendedName>
        <fullName evidence="13">Tudor domain-containing protein 1</fullName>
    </recommendedName>
</protein>
<organism evidence="18 19">
    <name type="scientific">Champsocephalus esox</name>
    <name type="common">pike icefish</name>
    <dbReference type="NCBI Taxonomy" id="159716"/>
    <lineage>
        <taxon>Eukaryota</taxon>
        <taxon>Metazoa</taxon>
        <taxon>Chordata</taxon>
        <taxon>Craniata</taxon>
        <taxon>Vertebrata</taxon>
        <taxon>Euteleostomi</taxon>
        <taxon>Actinopterygii</taxon>
        <taxon>Neopterygii</taxon>
        <taxon>Teleostei</taxon>
        <taxon>Neoteleostei</taxon>
        <taxon>Acanthomorphata</taxon>
        <taxon>Eupercaria</taxon>
        <taxon>Perciformes</taxon>
        <taxon>Notothenioidei</taxon>
        <taxon>Channichthyidae</taxon>
        <taxon>Champsocephalus</taxon>
    </lineage>
</organism>
<feature type="domain" description="MYND-type" evidence="17">
    <location>
        <begin position="84"/>
        <end position="120"/>
    </location>
</feature>
<comment type="function">
    <text evidence="11">Plays a central role during spermatogenesis by participating in the repression transposable elements and preventing their mobilization, which is essential for the germline integrity. Acts via the piRNA metabolic process, which mediates the repression of transposable elements during meiosis by forming complexes composed of piRNAs and Piwi proteins and governs the methylation and subsequent repression of transposons. Required for the localization of Piwi proteins to the meiotic nuage. Involved in the piRNA metabolic process by ensuring the entry of correct transcripts into the normal piRNA pool and limiting the entry of cellular transcripts into the piRNA pathway. May act by allowing the recruitment of piRNA biogenesis or loading factors that ensure the correct entry of transcripts and piRNAs into Piwi proteins.</text>
</comment>
<dbReference type="Pfam" id="PF01753">
    <property type="entry name" value="zf-MYND"/>
    <property type="match status" value="1"/>
</dbReference>
<dbReference type="InterPro" id="IPR050621">
    <property type="entry name" value="Tudor_domain_containing"/>
</dbReference>
<feature type="domain" description="Tudor" evidence="16">
    <location>
        <begin position="924"/>
        <end position="982"/>
    </location>
</feature>
<gene>
    <name evidence="18" type="ORF">CesoFtcFv8_022086</name>
</gene>
<dbReference type="PROSITE" id="PS50865">
    <property type="entry name" value="ZF_MYND_2"/>
    <property type="match status" value="1"/>
</dbReference>
<dbReference type="EMBL" id="JAULUE010002063">
    <property type="protein sequence ID" value="KAK5881266.1"/>
    <property type="molecule type" value="Genomic_DNA"/>
</dbReference>
<evidence type="ECO:0000256" key="9">
    <source>
        <dbReference type="ARBA" id="ARBA00023158"/>
    </source>
</evidence>
<feature type="region of interest" description="Disordered" evidence="15">
    <location>
        <begin position="20"/>
        <end position="43"/>
    </location>
</feature>
<dbReference type="Proteomes" id="UP001335648">
    <property type="component" value="Unassembled WGS sequence"/>
</dbReference>
<dbReference type="FunFam" id="2.30.30.140:FF:000048">
    <property type="entry name" value="Tudor domain containing 1"/>
    <property type="match status" value="1"/>
</dbReference>
<dbReference type="GO" id="GO:0051321">
    <property type="term" value="P:meiotic cell cycle"/>
    <property type="evidence" value="ECO:0007669"/>
    <property type="project" value="UniProtKB-KW"/>
</dbReference>
<keyword evidence="5" id="KW-0677">Repeat</keyword>
<dbReference type="GO" id="GO:0008270">
    <property type="term" value="F:zinc ion binding"/>
    <property type="evidence" value="ECO:0007669"/>
    <property type="project" value="UniProtKB-KW"/>
</dbReference>
<dbReference type="InterPro" id="IPR002999">
    <property type="entry name" value="Tudor"/>
</dbReference>
<keyword evidence="7" id="KW-0221">Differentiation</keyword>
<evidence type="ECO:0000256" key="10">
    <source>
        <dbReference type="ARBA" id="ARBA00023254"/>
    </source>
</evidence>
<dbReference type="PANTHER" id="PTHR22948:SF29">
    <property type="entry name" value="FI02030P-RELATED"/>
    <property type="match status" value="1"/>
</dbReference>